<organism evidence="2 3">
    <name type="scientific">Rhizophagus clarus</name>
    <dbReference type="NCBI Taxonomy" id="94130"/>
    <lineage>
        <taxon>Eukaryota</taxon>
        <taxon>Fungi</taxon>
        <taxon>Fungi incertae sedis</taxon>
        <taxon>Mucoromycota</taxon>
        <taxon>Glomeromycotina</taxon>
        <taxon>Glomeromycetes</taxon>
        <taxon>Glomerales</taxon>
        <taxon>Glomeraceae</taxon>
        <taxon>Rhizophagus</taxon>
    </lineage>
</organism>
<keyword evidence="3" id="KW-1185">Reference proteome</keyword>
<feature type="region of interest" description="Disordered" evidence="1">
    <location>
        <begin position="99"/>
        <end position="148"/>
    </location>
</feature>
<comment type="caution">
    <text evidence="2">The sequence shown here is derived from an EMBL/GenBank/DDBJ whole genome shotgun (WGS) entry which is preliminary data.</text>
</comment>
<proteinExistence type="predicted"/>
<evidence type="ECO:0000256" key="1">
    <source>
        <dbReference type="SAM" id="MobiDB-lite"/>
    </source>
</evidence>
<dbReference type="EMBL" id="BEXD01004057">
    <property type="protein sequence ID" value="GBC06195.1"/>
    <property type="molecule type" value="Genomic_DNA"/>
</dbReference>
<gene>
    <name evidence="2" type="ORF">RclHR1_06680011</name>
</gene>
<dbReference type="AlphaFoldDB" id="A0A2Z6S5Z2"/>
<reference evidence="2 3" key="1">
    <citation type="submission" date="2017-11" db="EMBL/GenBank/DDBJ databases">
        <title>The genome of Rhizophagus clarus HR1 reveals common genetic basis of auxotrophy among arbuscular mycorrhizal fungi.</title>
        <authorList>
            <person name="Kobayashi Y."/>
        </authorList>
    </citation>
    <scope>NUCLEOTIDE SEQUENCE [LARGE SCALE GENOMIC DNA]</scope>
    <source>
        <strain evidence="2 3">HR1</strain>
    </source>
</reference>
<sequence length="235" mass="27271">MPKDTPVRWESSELVKILTYVNNNIDIWCLNHKDASLKAIEATNNNKRDPKSVYNKVYSLIKAYEKFDTTSTSSGNCNIIWENTRVHDLVRKIYTKIKDRKKKKNNNQEKKKNEGSQDHDDDGDVEMADSTEQVTPNTQSTANRNVSQKPFSTELVEKLYDEKCQQIAELRVQLTKTVESTKSVFEKVNCPLPFQSDSIDNTCNEKIQQITQIRSELFDMIENFNNKYEQLSAFQ</sequence>
<feature type="compositionally biased region" description="Polar residues" evidence="1">
    <location>
        <begin position="130"/>
        <end position="148"/>
    </location>
</feature>
<evidence type="ECO:0000313" key="3">
    <source>
        <dbReference type="Proteomes" id="UP000247702"/>
    </source>
</evidence>
<dbReference type="Proteomes" id="UP000247702">
    <property type="component" value="Unassembled WGS sequence"/>
</dbReference>
<evidence type="ECO:0000313" key="2">
    <source>
        <dbReference type="EMBL" id="GBC06195.1"/>
    </source>
</evidence>
<feature type="compositionally biased region" description="Basic and acidic residues" evidence="1">
    <location>
        <begin position="106"/>
        <end position="118"/>
    </location>
</feature>
<protein>
    <submittedName>
        <fullName evidence="2">Uncharacterized protein</fullName>
    </submittedName>
</protein>
<accession>A0A2Z6S5Z2</accession>
<feature type="compositionally biased region" description="Acidic residues" evidence="1">
    <location>
        <begin position="119"/>
        <end position="129"/>
    </location>
</feature>
<name>A0A2Z6S5Z2_9GLOM</name>